<dbReference type="Proteomes" id="UP000265882">
    <property type="component" value="Unassembled WGS sequence"/>
</dbReference>
<gene>
    <name evidence="1" type="ORF">C4520_13000</name>
</gene>
<sequence>MFFVLCLLLPPVEESFSSVSGLFLSDPRDAELSHISFFKIILDKSGCLRRRGYEMPEHKIAVTA</sequence>
<name>A0A3A4NJQ5_ABYX5</name>
<comment type="caution">
    <text evidence="1">The sequence shown here is derived from an EMBL/GenBank/DDBJ whole genome shotgun (WGS) entry which is preliminary data.</text>
</comment>
<proteinExistence type="predicted"/>
<evidence type="ECO:0000313" key="1">
    <source>
        <dbReference type="EMBL" id="RJP19362.1"/>
    </source>
</evidence>
<organism evidence="1 2">
    <name type="scientific">Abyssobacteria bacterium (strain SURF_5)</name>
    <dbReference type="NCBI Taxonomy" id="2093360"/>
    <lineage>
        <taxon>Bacteria</taxon>
        <taxon>Pseudomonadati</taxon>
        <taxon>Candidatus Hydrogenedentota</taxon>
        <taxon>Candidatus Abyssobacteria</taxon>
    </lineage>
</organism>
<evidence type="ECO:0000313" key="2">
    <source>
        <dbReference type="Proteomes" id="UP000265882"/>
    </source>
</evidence>
<reference evidence="1 2" key="1">
    <citation type="journal article" date="2017" name="ISME J.">
        <title>Energy and carbon metabolisms in a deep terrestrial subsurface fluid microbial community.</title>
        <authorList>
            <person name="Momper L."/>
            <person name="Jungbluth S.P."/>
            <person name="Lee M.D."/>
            <person name="Amend J.P."/>
        </authorList>
    </citation>
    <scope>NUCLEOTIDE SEQUENCE [LARGE SCALE GENOMIC DNA]</scope>
    <source>
        <strain evidence="1">SURF_5</strain>
    </source>
</reference>
<dbReference type="EMBL" id="QZKU01000091">
    <property type="protein sequence ID" value="RJP19362.1"/>
    <property type="molecule type" value="Genomic_DNA"/>
</dbReference>
<dbReference type="AlphaFoldDB" id="A0A3A4NJQ5"/>
<protein>
    <submittedName>
        <fullName evidence="1">Uncharacterized protein</fullName>
    </submittedName>
</protein>
<accession>A0A3A4NJQ5</accession>